<proteinExistence type="predicted"/>
<feature type="region of interest" description="Disordered" evidence="1">
    <location>
        <begin position="23"/>
        <end position="54"/>
    </location>
</feature>
<feature type="chain" id="PRO_5039398724" description="Lipoprotein LpqN" evidence="2">
    <location>
        <begin position="21"/>
        <end position="211"/>
    </location>
</feature>
<protein>
    <recommendedName>
        <fullName evidence="5">Lipoprotein LpqN</fullName>
    </recommendedName>
</protein>
<feature type="compositionally biased region" description="Low complexity" evidence="1">
    <location>
        <begin position="27"/>
        <end position="54"/>
    </location>
</feature>
<evidence type="ECO:0000313" key="4">
    <source>
        <dbReference type="Proteomes" id="UP000254978"/>
    </source>
</evidence>
<feature type="region of interest" description="Disordered" evidence="1">
    <location>
        <begin position="76"/>
        <end position="95"/>
    </location>
</feature>
<keyword evidence="2" id="KW-0732">Signal</keyword>
<evidence type="ECO:0000256" key="1">
    <source>
        <dbReference type="SAM" id="MobiDB-lite"/>
    </source>
</evidence>
<keyword evidence="4" id="KW-1185">Reference proteome</keyword>
<accession>A0A378THE7</accession>
<evidence type="ECO:0000313" key="3">
    <source>
        <dbReference type="EMBL" id="STZ58976.1"/>
    </source>
</evidence>
<reference evidence="3 4" key="1">
    <citation type="submission" date="2018-06" db="EMBL/GenBank/DDBJ databases">
        <authorList>
            <consortium name="Pathogen Informatics"/>
            <person name="Doyle S."/>
        </authorList>
    </citation>
    <scope>NUCLEOTIDE SEQUENCE [LARGE SCALE GENOMIC DNA]</scope>
    <source>
        <strain evidence="3 4">NCTC10821</strain>
    </source>
</reference>
<dbReference type="PROSITE" id="PS51257">
    <property type="entry name" value="PROKAR_LIPOPROTEIN"/>
    <property type="match status" value="1"/>
</dbReference>
<dbReference type="AlphaFoldDB" id="A0A378THE7"/>
<evidence type="ECO:0000256" key="2">
    <source>
        <dbReference type="SAM" id="SignalP"/>
    </source>
</evidence>
<sequence>MRSPRTVAVAAATLTLIVGACSPTEQSSTGGSATSSTPAAPTLPAFTTSTTTTSAAAQPADYSRLLLTAADLSDHEDTFTQRSSTPDADGTPGASAFFVNAEDTRAITDTIIAYPDPQAATAALQQVVADPSAVIIGGTPQPFPVGTGGTLLRGTAPDGSKDVTLLVFTEGRALVRLRFESATGDATTDPFVATVGKMQQIALRTGLTNPE</sequence>
<organism evidence="3 4">
    <name type="scientific">Mycolicibacterium tokaiense</name>
    <dbReference type="NCBI Taxonomy" id="39695"/>
    <lineage>
        <taxon>Bacteria</taxon>
        <taxon>Bacillati</taxon>
        <taxon>Actinomycetota</taxon>
        <taxon>Actinomycetes</taxon>
        <taxon>Mycobacteriales</taxon>
        <taxon>Mycobacteriaceae</taxon>
        <taxon>Mycolicibacterium</taxon>
    </lineage>
</organism>
<name>A0A378THE7_9MYCO</name>
<feature type="signal peptide" evidence="2">
    <location>
        <begin position="1"/>
        <end position="20"/>
    </location>
</feature>
<gene>
    <name evidence="3" type="ORF">NCTC10821_02497</name>
</gene>
<dbReference type="Proteomes" id="UP000254978">
    <property type="component" value="Unassembled WGS sequence"/>
</dbReference>
<evidence type="ECO:0008006" key="5">
    <source>
        <dbReference type="Google" id="ProtNLM"/>
    </source>
</evidence>
<dbReference type="EMBL" id="UGQT01000001">
    <property type="protein sequence ID" value="STZ58976.1"/>
    <property type="molecule type" value="Genomic_DNA"/>
</dbReference>